<organism evidence="2 3">
    <name type="scientific">Leptospira adleri</name>
    <dbReference type="NCBI Taxonomy" id="2023186"/>
    <lineage>
        <taxon>Bacteria</taxon>
        <taxon>Pseudomonadati</taxon>
        <taxon>Spirochaetota</taxon>
        <taxon>Spirochaetia</taxon>
        <taxon>Leptospirales</taxon>
        <taxon>Leptospiraceae</taxon>
        <taxon>Leptospira</taxon>
    </lineage>
</organism>
<feature type="non-terminal residue" evidence="2">
    <location>
        <position position="220"/>
    </location>
</feature>
<protein>
    <recommendedName>
        <fullName evidence="4">TIGR04388 family protein</fullName>
    </recommendedName>
</protein>
<sequence length="220" mass="23652">SKHGQANATASYNSDGNAAIPQRLRGGGATLDFGNDGTVGLSIQGMRGATIGTLTYDTNTHGWQPASLNYNFQNEFNQGQIAENSSENHARNQLEVLLKEVSIGTKMDKPLFTEAEVDAALPRDGKGGIDMDKAQPEKLLEKWNAYKDSMSQNDEGVKKWKDEVTRAGERAGIEVRFNDGKSATSTFGKFVSGLAGDIAQSFGFANDGSKMVDKAGVFHL</sequence>
<dbReference type="InterPro" id="IPR030885">
    <property type="entry name" value="Lepto_longest"/>
</dbReference>
<evidence type="ECO:0000256" key="1">
    <source>
        <dbReference type="SAM" id="MobiDB-lite"/>
    </source>
</evidence>
<feature type="compositionally biased region" description="Polar residues" evidence="1">
    <location>
        <begin position="1"/>
        <end position="16"/>
    </location>
</feature>
<evidence type="ECO:0000313" key="3">
    <source>
        <dbReference type="Proteomes" id="UP000232149"/>
    </source>
</evidence>
<proteinExistence type="predicted"/>
<feature type="non-terminal residue" evidence="2">
    <location>
        <position position="1"/>
    </location>
</feature>
<gene>
    <name evidence="2" type="ORF">CH376_23920</name>
</gene>
<dbReference type="EMBL" id="NPDU01000166">
    <property type="protein sequence ID" value="PJZ59401.1"/>
    <property type="molecule type" value="Genomic_DNA"/>
</dbReference>
<dbReference type="Proteomes" id="UP000232149">
    <property type="component" value="Unassembled WGS sequence"/>
</dbReference>
<comment type="caution">
    <text evidence="2">The sequence shown here is derived from an EMBL/GenBank/DDBJ whole genome shotgun (WGS) entry which is preliminary data.</text>
</comment>
<dbReference type="RefSeq" id="WP_125232041.1">
    <property type="nucleotide sequence ID" value="NZ_NPDU01000166.1"/>
</dbReference>
<feature type="region of interest" description="Disordered" evidence="1">
    <location>
        <begin position="1"/>
        <end position="23"/>
    </location>
</feature>
<name>A0ABX4NRE4_9LEPT</name>
<keyword evidence="3" id="KW-1185">Reference proteome</keyword>
<evidence type="ECO:0000313" key="2">
    <source>
        <dbReference type="EMBL" id="PJZ59401.1"/>
    </source>
</evidence>
<accession>A0ABX4NRE4</accession>
<dbReference type="NCBIfam" id="TIGR04388">
    <property type="entry name" value="Lepto_longest"/>
    <property type="match status" value="1"/>
</dbReference>
<evidence type="ECO:0008006" key="4">
    <source>
        <dbReference type="Google" id="ProtNLM"/>
    </source>
</evidence>
<reference evidence="2 3" key="1">
    <citation type="submission" date="2017-07" db="EMBL/GenBank/DDBJ databases">
        <title>Leptospira spp. isolated from tropical soils.</title>
        <authorList>
            <person name="Thibeaux R."/>
            <person name="Iraola G."/>
            <person name="Ferres I."/>
            <person name="Bierque E."/>
            <person name="Girault D."/>
            <person name="Soupe-Gilbert M.-E."/>
            <person name="Picardeau M."/>
            <person name="Goarant C."/>
        </authorList>
    </citation>
    <scope>NUCLEOTIDE SEQUENCE [LARGE SCALE GENOMIC DNA]</scope>
    <source>
        <strain evidence="2 3">FH2-B-D1</strain>
    </source>
</reference>